<keyword evidence="1" id="KW-0812">Transmembrane</keyword>
<feature type="transmembrane region" description="Helical" evidence="1">
    <location>
        <begin position="53"/>
        <end position="74"/>
    </location>
</feature>
<evidence type="ECO:0000256" key="1">
    <source>
        <dbReference type="SAM" id="Phobius"/>
    </source>
</evidence>
<dbReference type="InterPro" id="IPR011646">
    <property type="entry name" value="KAP_P-loop"/>
</dbReference>
<keyword evidence="1" id="KW-0472">Membrane</keyword>
<feature type="domain" description="KAP NTPase" evidence="2">
    <location>
        <begin position="141"/>
        <end position="386"/>
    </location>
</feature>
<comment type="caution">
    <text evidence="3">The sequence shown here is derived from an EMBL/GenBank/DDBJ whole genome shotgun (WGS) entry which is preliminary data.</text>
</comment>
<reference evidence="3 4" key="1">
    <citation type="submission" date="2019-03" db="EMBL/GenBank/DDBJ databases">
        <title>Subsurface microbial communities from deep shales in Ohio and West Virginia, USA.</title>
        <authorList>
            <person name="Wrighton K."/>
        </authorList>
    </citation>
    <scope>NUCLEOTIDE SEQUENCE [LARGE SCALE GENOMIC DNA]</scope>
    <source>
        <strain evidence="3 4">MA284_T2</strain>
    </source>
</reference>
<evidence type="ECO:0000259" key="2">
    <source>
        <dbReference type="Pfam" id="PF07693"/>
    </source>
</evidence>
<sequence length="801" mass="95761">MQQYRSQINLFIISIIVSILLFFLLPLNIWLYSGMFLLIWFALILNFKLYKNIELFCSSLIISFGNLIVLTTYLISQQQLTYTNKFLLFFDFLLLFFIFSILYFRFEKVNFNAQTLKREVLYPQRKEDLKRLIYYLEKFNIIGINAPWGEGKSFLFDKLKEKHENKYEIIEVDILACNFDELRITLIKELENLMYKNKVISKYSSRLKKLMSSSSNNLIQFLKALLFSDVDSFASTIHGLKKDLKKLDKNIIINFEDIDRINNRETIIKIFSLSEKLAADNIKIIFQVNEKVLIEEKEFKAIYLEKYLQHKINLTKINFFDIIDNLYESGNYNKELVFKEDFKFLRTRMKNISFIDFFDDFSLNGELSIEFNNLNIRKMKIFLNEIFAAVEDETLEVDKRTTIAFFFLKHFYSNKFRELNFKDNLNNTFTFKVNNEDFTLGELIVKRQMEEITQDNFEKIFQKENNRVNLIIFKLFDYDFGHINVKVNEMISNMDASQKEIKNFDFEHKNLKKNRMINKLYANGRSQFTNYEKAVEIFIDEVLSKRDNKEQEKGKKMFNNILFQNNLIDNRSIFKLGTNDQAELFKAFNVAENVAENEKVKLIDFYFSQKPDNIISEYLISTLNYVQLRSRKEYLAILKHFNDLKIEGNLNRIDSFSTFFRKYLSAISELGFLETSDYFMLHTNKSLTKQFNMKKPVKQELNKIKNNLINMKNNLKNSQDFDVVVNDYKIIINFVNKLVELISCNEIYKEKKYDNPKKPEYLEQNEFYRLKKIDSREKRAEESKNSYKKGKITAMELNKLM</sequence>
<gene>
    <name evidence="3" type="ORF">DFR79_10471</name>
</gene>
<dbReference type="Pfam" id="PF07693">
    <property type="entry name" value="KAP_NTPase"/>
    <property type="match status" value="1"/>
</dbReference>
<keyword evidence="1" id="KW-1133">Transmembrane helix</keyword>
<feature type="transmembrane region" description="Helical" evidence="1">
    <location>
        <begin position="6"/>
        <end position="24"/>
    </location>
</feature>
<evidence type="ECO:0000313" key="3">
    <source>
        <dbReference type="EMBL" id="TDO94106.1"/>
    </source>
</evidence>
<evidence type="ECO:0000313" key="4">
    <source>
        <dbReference type="Proteomes" id="UP000295064"/>
    </source>
</evidence>
<accession>A0A4R6LZQ1</accession>
<dbReference type="EMBL" id="SNWX01000004">
    <property type="protein sequence ID" value="TDO94106.1"/>
    <property type="molecule type" value="Genomic_DNA"/>
</dbReference>
<feature type="transmembrane region" description="Helical" evidence="1">
    <location>
        <begin position="29"/>
        <end position="47"/>
    </location>
</feature>
<proteinExistence type="predicted"/>
<dbReference type="Proteomes" id="UP000295064">
    <property type="component" value="Unassembled WGS sequence"/>
</dbReference>
<protein>
    <recommendedName>
        <fullName evidence="2">KAP NTPase domain-containing protein</fullName>
    </recommendedName>
</protein>
<name>A0A4R6LZQ1_9FIRM</name>
<feature type="transmembrane region" description="Helical" evidence="1">
    <location>
        <begin position="86"/>
        <end position="106"/>
    </location>
</feature>
<dbReference type="AlphaFoldDB" id="A0A4R6LZQ1"/>
<organism evidence="3 4">
    <name type="scientific">Halanaerobium saccharolyticum</name>
    <dbReference type="NCBI Taxonomy" id="43595"/>
    <lineage>
        <taxon>Bacteria</taxon>
        <taxon>Bacillati</taxon>
        <taxon>Bacillota</taxon>
        <taxon>Clostridia</taxon>
        <taxon>Halanaerobiales</taxon>
        <taxon>Halanaerobiaceae</taxon>
        <taxon>Halanaerobium</taxon>
    </lineage>
</organism>